<accession>A0A397SZF3</accession>
<evidence type="ECO:0008006" key="3">
    <source>
        <dbReference type="Google" id="ProtNLM"/>
    </source>
</evidence>
<gene>
    <name evidence="1" type="ORF">C1645_875321</name>
</gene>
<dbReference type="STRING" id="658196.A0A397SZF3"/>
<organism evidence="1 2">
    <name type="scientific">Glomus cerebriforme</name>
    <dbReference type="NCBI Taxonomy" id="658196"/>
    <lineage>
        <taxon>Eukaryota</taxon>
        <taxon>Fungi</taxon>
        <taxon>Fungi incertae sedis</taxon>
        <taxon>Mucoromycota</taxon>
        <taxon>Glomeromycotina</taxon>
        <taxon>Glomeromycetes</taxon>
        <taxon>Glomerales</taxon>
        <taxon>Glomeraceae</taxon>
        <taxon>Glomus</taxon>
    </lineage>
</organism>
<dbReference type="OrthoDB" id="2336649at2759"/>
<comment type="caution">
    <text evidence="1">The sequence shown here is derived from an EMBL/GenBank/DDBJ whole genome shotgun (WGS) entry which is preliminary data.</text>
</comment>
<name>A0A397SZF3_9GLOM</name>
<sequence length="463" mass="54282">MTKLNEDCLILIFNNLQDSLYSCLFVNKDWCNVVIPILWKNYSWYINDNELEKKLFTTILCCLSSSSKQLLSDNNIILPSTILLNIPLFNYISFCKFPKIEITNKIIKMVLENNFNNFEKRNLLEQEIYKLFVSQCKDIKELQWKTLQPLSLFPGALTCFSQLHSLNIDIYPLNSNVLYEMSQICKNLNSLSIQNFSKDSPGLISLIDTQRNLKKVYLYDIIKKGNCKELNKALARKANTINYLYLANKIFKQTPLFLESLVNLKWLTIFNINSYSERYNGNVKELLAISEFPHLEHLRISHLSCFKEISLLIEKTKGKILDIYIYISKLDNFIENTGMLIKSISNNCPKIKLLYTYISQNDFFHVKSLLLNCRYLEEIRLGSIYSSYTEFIGDELLDILTKFSSKSLTKVTIGKWRCSIDALKRFFESYRGRTLSYFEIPYHYQSFISKYINEGVIVETFKF</sequence>
<reference evidence="1 2" key="1">
    <citation type="submission" date="2018-06" db="EMBL/GenBank/DDBJ databases">
        <title>Comparative genomics reveals the genomic features of Rhizophagus irregularis, R. cerebriforme, R. diaphanum and Gigaspora rosea, and their symbiotic lifestyle signature.</title>
        <authorList>
            <person name="Morin E."/>
            <person name="San Clemente H."/>
            <person name="Chen E.C.H."/>
            <person name="De La Providencia I."/>
            <person name="Hainaut M."/>
            <person name="Kuo A."/>
            <person name="Kohler A."/>
            <person name="Murat C."/>
            <person name="Tang N."/>
            <person name="Roy S."/>
            <person name="Loubradou J."/>
            <person name="Henrissat B."/>
            <person name="Grigoriev I.V."/>
            <person name="Corradi N."/>
            <person name="Roux C."/>
            <person name="Martin F.M."/>
        </authorList>
    </citation>
    <scope>NUCLEOTIDE SEQUENCE [LARGE SCALE GENOMIC DNA]</scope>
    <source>
        <strain evidence="1 2">DAOM 227022</strain>
    </source>
</reference>
<dbReference type="InterPro" id="IPR032675">
    <property type="entry name" value="LRR_dom_sf"/>
</dbReference>
<evidence type="ECO:0000313" key="1">
    <source>
        <dbReference type="EMBL" id="RIA91600.1"/>
    </source>
</evidence>
<dbReference type="AlphaFoldDB" id="A0A397SZF3"/>
<evidence type="ECO:0000313" key="2">
    <source>
        <dbReference type="Proteomes" id="UP000265703"/>
    </source>
</evidence>
<proteinExistence type="predicted"/>
<keyword evidence="2" id="KW-1185">Reference proteome</keyword>
<dbReference type="Gene3D" id="3.80.10.10">
    <property type="entry name" value="Ribonuclease Inhibitor"/>
    <property type="match status" value="1"/>
</dbReference>
<dbReference type="SUPFAM" id="SSF52047">
    <property type="entry name" value="RNI-like"/>
    <property type="match status" value="1"/>
</dbReference>
<protein>
    <recommendedName>
        <fullName evidence="3">F-box domain-containing protein</fullName>
    </recommendedName>
</protein>
<dbReference type="EMBL" id="QKYT01000148">
    <property type="protein sequence ID" value="RIA91600.1"/>
    <property type="molecule type" value="Genomic_DNA"/>
</dbReference>
<dbReference type="Proteomes" id="UP000265703">
    <property type="component" value="Unassembled WGS sequence"/>
</dbReference>